<evidence type="ECO:0000256" key="3">
    <source>
        <dbReference type="ARBA" id="ARBA00022490"/>
    </source>
</evidence>
<protein>
    <recommendedName>
        <fullName evidence="5">Hsp90 chaperone protein kinase-targeting subunit</fullName>
    </recommendedName>
</protein>
<dbReference type="OrthoDB" id="440202at2759"/>
<keyword evidence="10" id="KW-1185">Reference proteome</keyword>
<dbReference type="InterPro" id="IPR004918">
    <property type="entry name" value="Cdc37"/>
</dbReference>
<dbReference type="SMART" id="SM01071">
    <property type="entry name" value="CDC37_N"/>
    <property type="match status" value="1"/>
</dbReference>
<comment type="subcellular location">
    <subcellularLocation>
        <location evidence="1">Cytoplasm</location>
    </subcellularLocation>
</comment>
<gene>
    <name evidence="9" type="primary">CDC37</name>
    <name evidence="9" type="ORF">H4R34_001831</name>
</gene>
<dbReference type="InterPro" id="IPR013874">
    <property type="entry name" value="Cdc37_Hsp90-bd"/>
</dbReference>
<keyword evidence="4" id="KW-0143">Chaperone</keyword>
<dbReference type="Pfam" id="PF08564">
    <property type="entry name" value="CDC37_C"/>
    <property type="match status" value="1"/>
</dbReference>
<name>A0A9W8EAJ7_9FUNG</name>
<dbReference type="GO" id="GO:0005737">
    <property type="term" value="C:cytoplasm"/>
    <property type="evidence" value="ECO:0007669"/>
    <property type="project" value="UniProtKB-SubCell"/>
</dbReference>
<feature type="domain" description="Cdc37 Hsp90 binding" evidence="7">
    <location>
        <begin position="209"/>
        <end position="370"/>
    </location>
</feature>
<dbReference type="Pfam" id="PF03234">
    <property type="entry name" value="CDC37_N"/>
    <property type="match status" value="1"/>
</dbReference>
<comment type="similarity">
    <text evidence="2">Belongs to the CDC37 family.</text>
</comment>
<dbReference type="PANTHER" id="PTHR12800">
    <property type="entry name" value="CDC37-RELATED"/>
    <property type="match status" value="1"/>
</dbReference>
<dbReference type="InterPro" id="IPR038189">
    <property type="entry name" value="Cdc37_Hsp90-bd_sf"/>
</dbReference>
<evidence type="ECO:0000256" key="4">
    <source>
        <dbReference type="ARBA" id="ARBA00023186"/>
    </source>
</evidence>
<accession>A0A9W8EAJ7</accession>
<evidence type="ECO:0000259" key="6">
    <source>
        <dbReference type="SMART" id="SM01069"/>
    </source>
</evidence>
<evidence type="ECO:0000256" key="2">
    <source>
        <dbReference type="ARBA" id="ARBA00006222"/>
    </source>
</evidence>
<dbReference type="GO" id="GO:0019901">
    <property type="term" value="F:protein kinase binding"/>
    <property type="evidence" value="ECO:0007669"/>
    <property type="project" value="InterPro"/>
</dbReference>
<dbReference type="GO" id="GO:0050821">
    <property type="term" value="P:protein stabilization"/>
    <property type="evidence" value="ECO:0007669"/>
    <property type="project" value="TreeGrafter"/>
</dbReference>
<evidence type="ECO:0000313" key="9">
    <source>
        <dbReference type="EMBL" id="KAJ1982101.1"/>
    </source>
</evidence>
<dbReference type="Proteomes" id="UP001151582">
    <property type="component" value="Unassembled WGS sequence"/>
</dbReference>
<dbReference type="SMART" id="SM01069">
    <property type="entry name" value="CDC37_C"/>
    <property type="match status" value="1"/>
</dbReference>
<comment type="caution">
    <text evidence="9">The sequence shown here is derived from an EMBL/GenBank/DDBJ whole genome shotgun (WGS) entry which is preliminary data.</text>
</comment>
<dbReference type="AlphaFoldDB" id="A0A9W8EAJ7"/>
<keyword evidence="3" id="KW-0963">Cytoplasm</keyword>
<proteinExistence type="inferred from homology"/>
<evidence type="ECO:0000313" key="10">
    <source>
        <dbReference type="Proteomes" id="UP001151582"/>
    </source>
</evidence>
<dbReference type="SUPFAM" id="SSF101391">
    <property type="entry name" value="Hsp90 co-chaperone CDC37"/>
    <property type="match status" value="1"/>
</dbReference>
<dbReference type="InterPro" id="IPR013855">
    <property type="entry name" value="Cdc37_N_dom"/>
</dbReference>
<evidence type="ECO:0000259" key="7">
    <source>
        <dbReference type="SMART" id="SM01070"/>
    </source>
</evidence>
<dbReference type="SMART" id="SM01070">
    <property type="entry name" value="CDC37_M"/>
    <property type="match status" value="1"/>
</dbReference>
<evidence type="ECO:0000259" key="8">
    <source>
        <dbReference type="SMART" id="SM01071"/>
    </source>
</evidence>
<feature type="domain" description="Cdc37 N-terminal" evidence="8">
    <location>
        <begin position="3"/>
        <end position="188"/>
    </location>
</feature>
<dbReference type="EMBL" id="JANBQB010000101">
    <property type="protein sequence ID" value="KAJ1982101.1"/>
    <property type="molecule type" value="Genomic_DNA"/>
</dbReference>
<dbReference type="GO" id="GO:0051087">
    <property type="term" value="F:protein-folding chaperone binding"/>
    <property type="evidence" value="ECO:0007669"/>
    <property type="project" value="TreeGrafter"/>
</dbReference>
<dbReference type="GO" id="GO:0006457">
    <property type="term" value="P:protein folding"/>
    <property type="evidence" value="ECO:0007669"/>
    <property type="project" value="TreeGrafter"/>
</dbReference>
<feature type="domain" description="Cdc37 C-terminal" evidence="6">
    <location>
        <begin position="391"/>
        <end position="474"/>
    </location>
</feature>
<dbReference type="Gene3D" id="1.20.58.610">
    <property type="entry name" value="Cdc37, Hsp90 binding domain"/>
    <property type="match status" value="1"/>
</dbReference>
<dbReference type="InterPro" id="IPR013873">
    <property type="entry name" value="Cdc37_C"/>
</dbReference>
<organism evidence="9 10">
    <name type="scientific">Dimargaris verticillata</name>
    <dbReference type="NCBI Taxonomy" id="2761393"/>
    <lineage>
        <taxon>Eukaryota</taxon>
        <taxon>Fungi</taxon>
        <taxon>Fungi incertae sedis</taxon>
        <taxon>Zoopagomycota</taxon>
        <taxon>Kickxellomycotina</taxon>
        <taxon>Dimargaritomycetes</taxon>
        <taxon>Dimargaritales</taxon>
        <taxon>Dimargaritaceae</taxon>
        <taxon>Dimargaris</taxon>
    </lineage>
</organism>
<evidence type="ECO:0000256" key="1">
    <source>
        <dbReference type="ARBA" id="ARBA00004496"/>
    </source>
</evidence>
<dbReference type="PANTHER" id="PTHR12800:SF4">
    <property type="entry name" value="HSP90 CO-CHAPERONE CDC37"/>
    <property type="match status" value="1"/>
</dbReference>
<dbReference type="GO" id="GO:0051082">
    <property type="term" value="F:unfolded protein binding"/>
    <property type="evidence" value="ECO:0007669"/>
    <property type="project" value="TreeGrafter"/>
</dbReference>
<reference evidence="9" key="1">
    <citation type="submission" date="2022-07" db="EMBL/GenBank/DDBJ databases">
        <title>Phylogenomic reconstructions and comparative analyses of Kickxellomycotina fungi.</title>
        <authorList>
            <person name="Reynolds N.K."/>
            <person name="Stajich J.E."/>
            <person name="Barry K."/>
            <person name="Grigoriev I.V."/>
            <person name="Crous P."/>
            <person name="Smith M.E."/>
        </authorList>
    </citation>
    <scope>NUCLEOTIDE SEQUENCE</scope>
    <source>
        <strain evidence="9">RSA 567</strain>
    </source>
</reference>
<sequence length="480" mass="53662">MAPLNYSKWDNIELSDDEDVEVHPNVDKKSFIRWRQQAIHRERLEREAKIEAMSKHVASQTECVAELDRVLSVLKEGNKVQFQSWLQTMQEHAQQRQADPKAQAVASPTMPSARDMLSSMAASILTEIGAKDASLEQVMTQFTSGLDSHRKKLTVDIDMDTKKLDELEREKRHKVSVDELCRPGFDKTNVNKVAKAPAIVRQDDLSAESSSTAKPTTTKTVQSIEVLNADTLEANETEAKAVVKRPEPPEPVLTVEQIVDEFSDAKDMDATLKYISKYPNIVDESISDEILVKAFELGMINESAAAYKCVHQALILQYCARLGNNGVSIFVMRYKSDPRAKAMFEAEVKAMHQRIMERSKVLREERKANPKAEDIECIQLQTDDPEAPIEINVPSDELLNSDQLSEADVKVKELYLSLPEYFRKALQVGTLDKVNEAFAQMPGAEAEKVLNTCTEGGFIAIAGEMVVDPDDVPPVSTPKS</sequence>
<dbReference type="Pfam" id="PF08565">
    <property type="entry name" value="CDC37_M"/>
    <property type="match status" value="1"/>
</dbReference>
<dbReference type="GO" id="GO:0031072">
    <property type="term" value="F:heat shock protein binding"/>
    <property type="evidence" value="ECO:0007669"/>
    <property type="project" value="TreeGrafter"/>
</dbReference>
<evidence type="ECO:0000256" key="5">
    <source>
        <dbReference type="ARBA" id="ARBA00031396"/>
    </source>
</evidence>